<dbReference type="InterPro" id="IPR011006">
    <property type="entry name" value="CheY-like_superfamily"/>
</dbReference>
<sequence>MAHPVRVLLVDDQVLLRDSLATVLGADPRIEVIAGVGDGAAAVEAVRAHRIDVALMDIRMPGLDGIRATEQIVLMAPDTRVLILTTFDLDEFVLGAVRAGASGYLTKDTPPGRLIEAICDVAAGSSALAPGVTGSVLEYLRRAPVPDRSAIAVLTARETDVFTQLAAGRSNVEIGRELHLTENTVKTHVRAVLGKLCLRDRVHAVIFAYEHGLAGSHPSG</sequence>
<dbReference type="SMART" id="SM00421">
    <property type="entry name" value="HTH_LUXR"/>
    <property type="match status" value="1"/>
</dbReference>
<evidence type="ECO:0000313" key="8">
    <source>
        <dbReference type="EMBL" id="MEE2058615.1"/>
    </source>
</evidence>
<dbReference type="SUPFAM" id="SSF46894">
    <property type="entry name" value="C-terminal effector domain of the bipartite response regulators"/>
    <property type="match status" value="1"/>
</dbReference>
<keyword evidence="9" id="KW-1185">Reference proteome</keyword>
<evidence type="ECO:0000256" key="5">
    <source>
        <dbReference type="PROSITE-ProRule" id="PRU00169"/>
    </source>
</evidence>
<feature type="modified residue" description="4-aspartylphosphate" evidence="5">
    <location>
        <position position="57"/>
    </location>
</feature>
<dbReference type="SMART" id="SM00448">
    <property type="entry name" value="REC"/>
    <property type="match status" value="1"/>
</dbReference>
<comment type="caution">
    <text evidence="8">The sequence shown here is derived from an EMBL/GenBank/DDBJ whole genome shotgun (WGS) entry which is preliminary data.</text>
</comment>
<keyword evidence="2" id="KW-0805">Transcription regulation</keyword>
<evidence type="ECO:0000256" key="3">
    <source>
        <dbReference type="ARBA" id="ARBA00023125"/>
    </source>
</evidence>
<evidence type="ECO:0000259" key="7">
    <source>
        <dbReference type="PROSITE" id="PS50110"/>
    </source>
</evidence>
<dbReference type="SUPFAM" id="SSF52172">
    <property type="entry name" value="CheY-like"/>
    <property type="match status" value="1"/>
</dbReference>
<evidence type="ECO:0000259" key="6">
    <source>
        <dbReference type="PROSITE" id="PS50043"/>
    </source>
</evidence>
<keyword evidence="4" id="KW-0804">Transcription</keyword>
<dbReference type="InterPro" id="IPR039420">
    <property type="entry name" value="WalR-like"/>
</dbReference>
<dbReference type="PROSITE" id="PS00622">
    <property type="entry name" value="HTH_LUXR_1"/>
    <property type="match status" value="1"/>
</dbReference>
<keyword evidence="3" id="KW-0238">DNA-binding</keyword>
<dbReference type="InterPro" id="IPR016032">
    <property type="entry name" value="Sig_transdc_resp-reg_C-effctor"/>
</dbReference>
<dbReference type="Proteomes" id="UP001336020">
    <property type="component" value="Unassembled WGS sequence"/>
</dbReference>
<dbReference type="PROSITE" id="PS50110">
    <property type="entry name" value="RESPONSE_REGULATORY"/>
    <property type="match status" value="1"/>
</dbReference>
<dbReference type="EMBL" id="JAUTXY010000005">
    <property type="protein sequence ID" value="MEE2058615.1"/>
    <property type="molecule type" value="Genomic_DNA"/>
</dbReference>
<dbReference type="InterPro" id="IPR058245">
    <property type="entry name" value="NreC/VraR/RcsB-like_REC"/>
</dbReference>
<proteinExistence type="predicted"/>
<name>A0ABU7LAR6_9NOCA</name>
<dbReference type="Pfam" id="PF00196">
    <property type="entry name" value="GerE"/>
    <property type="match status" value="1"/>
</dbReference>
<dbReference type="PANTHER" id="PTHR43214">
    <property type="entry name" value="TWO-COMPONENT RESPONSE REGULATOR"/>
    <property type="match status" value="1"/>
</dbReference>
<dbReference type="Gene3D" id="3.40.50.2300">
    <property type="match status" value="1"/>
</dbReference>
<evidence type="ECO:0000256" key="1">
    <source>
        <dbReference type="ARBA" id="ARBA00022553"/>
    </source>
</evidence>
<dbReference type="InterPro" id="IPR000792">
    <property type="entry name" value="Tscrpt_reg_LuxR_C"/>
</dbReference>
<organism evidence="8 9">
    <name type="scientific">Rhodococcus artemisiae</name>
    <dbReference type="NCBI Taxonomy" id="714159"/>
    <lineage>
        <taxon>Bacteria</taxon>
        <taxon>Bacillati</taxon>
        <taxon>Actinomycetota</taxon>
        <taxon>Actinomycetes</taxon>
        <taxon>Mycobacteriales</taxon>
        <taxon>Nocardiaceae</taxon>
        <taxon>Rhodococcus</taxon>
    </lineage>
</organism>
<dbReference type="PANTHER" id="PTHR43214:SF24">
    <property type="entry name" value="TRANSCRIPTIONAL REGULATORY PROTEIN NARL-RELATED"/>
    <property type="match status" value="1"/>
</dbReference>
<dbReference type="CDD" id="cd17535">
    <property type="entry name" value="REC_NarL-like"/>
    <property type="match status" value="1"/>
</dbReference>
<feature type="domain" description="Response regulatory" evidence="7">
    <location>
        <begin position="6"/>
        <end position="122"/>
    </location>
</feature>
<dbReference type="CDD" id="cd06170">
    <property type="entry name" value="LuxR_C_like"/>
    <property type="match status" value="1"/>
</dbReference>
<gene>
    <name evidence="8" type="ORF">Q7514_13910</name>
</gene>
<feature type="domain" description="HTH luxR-type" evidence="6">
    <location>
        <begin position="147"/>
        <end position="212"/>
    </location>
</feature>
<keyword evidence="1 5" id="KW-0597">Phosphoprotein</keyword>
<dbReference type="InterPro" id="IPR001789">
    <property type="entry name" value="Sig_transdc_resp-reg_receiver"/>
</dbReference>
<evidence type="ECO:0000256" key="2">
    <source>
        <dbReference type="ARBA" id="ARBA00023015"/>
    </source>
</evidence>
<accession>A0ABU7LAR6</accession>
<dbReference type="PROSITE" id="PS50043">
    <property type="entry name" value="HTH_LUXR_2"/>
    <property type="match status" value="1"/>
</dbReference>
<reference evidence="8 9" key="1">
    <citation type="submission" date="2023-07" db="EMBL/GenBank/DDBJ databases">
        <authorList>
            <person name="Girao M."/>
            <person name="Carvalho M.F."/>
        </authorList>
    </citation>
    <scope>NUCLEOTIDE SEQUENCE [LARGE SCALE GENOMIC DNA]</scope>
    <source>
        <strain evidence="8 9">YIM65754</strain>
    </source>
</reference>
<evidence type="ECO:0000313" key="9">
    <source>
        <dbReference type="Proteomes" id="UP001336020"/>
    </source>
</evidence>
<evidence type="ECO:0000256" key="4">
    <source>
        <dbReference type="ARBA" id="ARBA00023163"/>
    </source>
</evidence>
<protein>
    <submittedName>
        <fullName evidence="8">Response regulator transcription factor</fullName>
    </submittedName>
</protein>
<dbReference type="PRINTS" id="PR00038">
    <property type="entry name" value="HTHLUXR"/>
</dbReference>
<dbReference type="Pfam" id="PF00072">
    <property type="entry name" value="Response_reg"/>
    <property type="match status" value="1"/>
</dbReference>